<dbReference type="PANTHER" id="PTHR19959">
    <property type="entry name" value="KINESIN LIGHT CHAIN"/>
    <property type="match status" value="1"/>
</dbReference>
<reference evidence="2" key="1">
    <citation type="journal article" date="2020" name="New Phytol.">
        <title>Comparative genomics reveals dynamic genome evolution in host specialist ectomycorrhizal fungi.</title>
        <authorList>
            <person name="Lofgren L.A."/>
            <person name="Nguyen N.H."/>
            <person name="Vilgalys R."/>
            <person name="Ruytinx J."/>
            <person name="Liao H.L."/>
            <person name="Branco S."/>
            <person name="Kuo A."/>
            <person name="LaButti K."/>
            <person name="Lipzen A."/>
            <person name="Andreopoulos W."/>
            <person name="Pangilinan J."/>
            <person name="Riley R."/>
            <person name="Hundley H."/>
            <person name="Na H."/>
            <person name="Barry K."/>
            <person name="Grigoriev I.V."/>
            <person name="Stajich J.E."/>
            <person name="Kennedy P.G."/>
        </authorList>
    </citation>
    <scope>NUCLEOTIDE SEQUENCE</scope>
    <source>
        <strain evidence="2">DOB743</strain>
    </source>
</reference>
<comment type="caution">
    <text evidence="2">The sequence shown here is derived from an EMBL/GenBank/DDBJ whole genome shotgun (WGS) entry which is preliminary data.</text>
</comment>
<gene>
    <name evidence="2" type="ORF">EV702DRAFT_90332</name>
</gene>
<dbReference type="InterPro" id="IPR011990">
    <property type="entry name" value="TPR-like_helical_dom_sf"/>
</dbReference>
<dbReference type="SUPFAM" id="SSF81901">
    <property type="entry name" value="HCP-like"/>
    <property type="match status" value="1"/>
</dbReference>
<keyword evidence="3" id="KW-1185">Reference proteome</keyword>
<dbReference type="Gene3D" id="1.25.40.10">
    <property type="entry name" value="Tetratricopeptide repeat domain"/>
    <property type="match status" value="4"/>
</dbReference>
<dbReference type="PANTHER" id="PTHR19959:SF119">
    <property type="entry name" value="FUNGAL LIPASE-LIKE DOMAIN-CONTAINING PROTEIN"/>
    <property type="match status" value="1"/>
</dbReference>
<dbReference type="EMBL" id="JABBWD010000115">
    <property type="protein sequence ID" value="KAG1765047.1"/>
    <property type="molecule type" value="Genomic_DNA"/>
</dbReference>
<dbReference type="Proteomes" id="UP000714275">
    <property type="component" value="Unassembled WGS sequence"/>
</dbReference>
<organism evidence="2 3">
    <name type="scientific">Suillus placidus</name>
    <dbReference type="NCBI Taxonomy" id="48579"/>
    <lineage>
        <taxon>Eukaryota</taxon>
        <taxon>Fungi</taxon>
        <taxon>Dikarya</taxon>
        <taxon>Basidiomycota</taxon>
        <taxon>Agaricomycotina</taxon>
        <taxon>Agaricomycetes</taxon>
        <taxon>Agaricomycetidae</taxon>
        <taxon>Boletales</taxon>
        <taxon>Suillineae</taxon>
        <taxon>Suillaceae</taxon>
        <taxon>Suillus</taxon>
    </lineage>
</organism>
<feature type="domain" description="CHAT" evidence="1">
    <location>
        <begin position="1162"/>
        <end position="1427"/>
    </location>
</feature>
<evidence type="ECO:0000259" key="1">
    <source>
        <dbReference type="Pfam" id="PF12770"/>
    </source>
</evidence>
<protein>
    <submittedName>
        <fullName evidence="2">CHAT domain-containing protein</fullName>
    </submittedName>
</protein>
<proteinExistence type="predicted"/>
<evidence type="ECO:0000313" key="3">
    <source>
        <dbReference type="Proteomes" id="UP000714275"/>
    </source>
</evidence>
<dbReference type="Pfam" id="PF12770">
    <property type="entry name" value="CHAT"/>
    <property type="match status" value="1"/>
</dbReference>
<sequence>MLCHGELLRTFEISVGELLDRSEKSLLIIFQPKQEEVVSACSSLLITLEQRLSGENDAAVLGPLTTLTSRDPDALALKTDVGHRLLARYRRTQNSGDIDQSINHFESASDLCPIDHPYRPAALFNLATAKFVSCQADGRHLDLDIPINLFQDALNLHPTDHPDRIVTQLHLAIALLSRFAKRGFQTDADAAEELLSEVLDVCHANSHIYRAALMAIETSALHSAGSLDVNDLGRERPTTSMLALSPNQLADRVKWCLRIDDPHALDEVISLHYDALGYYNTGHPCRGQLLGNLGVSLQTRFERRGNVEDLDQDLDQAIAFQREVLALHPVGHTDRFMSLNILASQLSTRFQHRVNNPNDEDLDQAIALHREALALCQVGHTDRSMSLNNLAKQLSIRFQHRGNPEDLNQAIALQREALALCPVGHAHRSISLNHLAIQLSIRFQHRGNPEDLDQAIALHREALALRPVGHTRRPSSLCNLANQLSTRFQHRGNDEDLDQAIVLQREALASCPVGHTDRSIPLMNLGKQLSICFQHRGNDKDLDQAIAFQREALALCPVDHTDRSMSLNNLAGQLSFRFNHRGNDEDLDQAIALHREGLALHPVGHPDRSMSLNNLAGQLSSRFKHRGNDEDLNQAIALQREALASYPVGHTDRSKSLDNLASQLSTRFQHRGNDEDLDQAITLDREALALRPVGHTDRSASLNNLAVQLSTRFDHRGNAEDFDEAIALHREALALNQVGHTDRSMSLNNLAHQLSIRFRHRGNDEDLDQAIALRREALALRPVGHTDRSMSLNNLAAQLSSRFKHRHNPEDLDQAIALDREALALRPVSHPDRSMSLANLADKLSTRFEHQDNREDLDESRENLCRASTLLTQHDPRQLAVHGSLAKVYLSFHQSGLDGTGAGEDTDSLNAAMHHLKAAANVVSGGSLSRLQASLRWVCHASQYSHGTELEAHATSMQLLDTYMATTASLSSRHNIMRDFPRTLAVDAASCALRSGDVCRAVELLEQGRTVIWTQMTRLRTPLDSLQTRGDHAVTLVKKFRDLSSLLDKPPANYPEESPRVDVEAEETRYRRLVEDWDRAVEEIRKIEGFSRFLLPPLFSDLQDAARDGPIIMLIASKLSCDAIIVPHKQPPTSIQLPTNLEKLRILVVKFQRTSSAVLTKALMELWDDVVRPVVENLGGFARRGSRIWWCPTSVFNFLPLHAAGEYRKHGQFLSQLYISSYTPSLTALIKARRHDRSLSVSFAAIGQNHPAGASFTLDCVEPELELVRNLLPPPPTVSFTKITSVDATKSRALRALQDNTWLHFSCHGTQAYKEPFKSAFLMRDQPLSLLDITQMDLSRHQFAFLSACETAVGDFQTPDEVVHLAAGLQFAGVKSVIGTLWKVNDSTVQRLVEAFYKNLCGDGVMNSKRASRALHRAVQSLARDKDMPLDQRIVFVHIGI</sequence>
<accession>A0A9P7CV92</accession>
<dbReference type="OrthoDB" id="9991317at2759"/>
<evidence type="ECO:0000313" key="2">
    <source>
        <dbReference type="EMBL" id="KAG1765047.1"/>
    </source>
</evidence>
<name>A0A9P7CV92_9AGAM</name>
<dbReference type="InterPro" id="IPR024983">
    <property type="entry name" value="CHAT_dom"/>
</dbReference>